<keyword evidence="4 12" id="KW-0227">DNA damage</keyword>
<keyword evidence="15" id="KW-0255">Endonuclease</keyword>
<feature type="region of interest" description="Disordered" evidence="13">
    <location>
        <begin position="1"/>
        <end position="21"/>
    </location>
</feature>
<feature type="binding site" evidence="12">
    <location>
        <position position="221"/>
    </location>
    <ligand>
        <name>[4Fe-4S] cluster</name>
        <dbReference type="ChEBI" id="CHEBI:49883"/>
    </ligand>
</feature>
<dbReference type="GO" id="GO:0140078">
    <property type="term" value="F:class I DNA-(apurinic or apyrimidinic site) endonuclease activity"/>
    <property type="evidence" value="ECO:0007669"/>
    <property type="project" value="UniProtKB-EC"/>
</dbReference>
<dbReference type="PANTHER" id="PTHR10359:SF18">
    <property type="entry name" value="ENDONUCLEASE III"/>
    <property type="match status" value="1"/>
</dbReference>
<evidence type="ECO:0000256" key="8">
    <source>
        <dbReference type="ARBA" id="ARBA00023125"/>
    </source>
</evidence>
<dbReference type="Pfam" id="PF00730">
    <property type="entry name" value="HhH-GPD"/>
    <property type="match status" value="1"/>
</dbReference>
<evidence type="ECO:0000256" key="5">
    <source>
        <dbReference type="ARBA" id="ARBA00022801"/>
    </source>
</evidence>
<protein>
    <recommendedName>
        <fullName evidence="12">Endonuclease III</fullName>
        <ecNumber evidence="12">4.2.99.18</ecNumber>
    </recommendedName>
    <alternativeName>
        <fullName evidence="12">DNA-(apurinic or apyrimidinic site) lyase</fullName>
    </alternativeName>
</protein>
<keyword evidence="2 12" id="KW-0004">4Fe-4S</keyword>
<dbReference type="InterPro" id="IPR003265">
    <property type="entry name" value="HhH-GPD_domain"/>
</dbReference>
<gene>
    <name evidence="12 15" type="primary">nth</name>
    <name evidence="15" type="ORF">QJ522_17395</name>
</gene>
<dbReference type="HAMAP" id="MF_00942">
    <property type="entry name" value="Nth"/>
    <property type="match status" value="1"/>
</dbReference>
<dbReference type="SMART" id="SM00525">
    <property type="entry name" value="FES"/>
    <property type="match status" value="1"/>
</dbReference>
<dbReference type="GO" id="GO:0051539">
    <property type="term" value="F:4 iron, 4 sulfur cluster binding"/>
    <property type="evidence" value="ECO:0007669"/>
    <property type="project" value="UniProtKB-UniRule"/>
</dbReference>
<keyword evidence="10 12" id="KW-0456">Lyase</keyword>
<feature type="binding site" evidence="12">
    <location>
        <position position="211"/>
    </location>
    <ligand>
        <name>[4Fe-4S] cluster</name>
        <dbReference type="ChEBI" id="CHEBI:49883"/>
    </ligand>
</feature>
<feature type="binding site" evidence="12">
    <location>
        <position position="227"/>
    </location>
    <ligand>
        <name>[4Fe-4S] cluster</name>
        <dbReference type="ChEBI" id="CHEBI:49883"/>
    </ligand>
</feature>
<comment type="caution">
    <text evidence="15">The sequence shown here is derived from an EMBL/GenBank/DDBJ whole genome shotgun (WGS) entry which is preliminary data.</text>
</comment>
<dbReference type="GO" id="GO:0006285">
    <property type="term" value="P:base-excision repair, AP site formation"/>
    <property type="evidence" value="ECO:0007669"/>
    <property type="project" value="TreeGrafter"/>
</dbReference>
<dbReference type="EC" id="4.2.99.18" evidence="12"/>
<evidence type="ECO:0000256" key="9">
    <source>
        <dbReference type="ARBA" id="ARBA00023204"/>
    </source>
</evidence>
<dbReference type="EMBL" id="JASCXX010000025">
    <property type="protein sequence ID" value="MDI6450838.1"/>
    <property type="molecule type" value="Genomic_DNA"/>
</dbReference>
<keyword evidence="3 12" id="KW-0479">Metal-binding</keyword>
<evidence type="ECO:0000256" key="11">
    <source>
        <dbReference type="ARBA" id="ARBA00023295"/>
    </source>
</evidence>
<keyword evidence="9 12" id="KW-0234">DNA repair</keyword>
<dbReference type="Pfam" id="PF00633">
    <property type="entry name" value="HHH"/>
    <property type="match status" value="1"/>
</dbReference>
<dbReference type="InterPro" id="IPR023170">
    <property type="entry name" value="HhH_base_excis_C"/>
</dbReference>
<dbReference type="Proteomes" id="UP001431776">
    <property type="component" value="Unassembled WGS sequence"/>
</dbReference>
<dbReference type="NCBIfam" id="TIGR01083">
    <property type="entry name" value="nth"/>
    <property type="match status" value="1"/>
</dbReference>
<dbReference type="CDD" id="cd00056">
    <property type="entry name" value="ENDO3c"/>
    <property type="match status" value="1"/>
</dbReference>
<dbReference type="InterPro" id="IPR005759">
    <property type="entry name" value="Nth"/>
</dbReference>
<comment type="similarity">
    <text evidence="1 12">Belongs to the Nth/MutY family.</text>
</comment>
<dbReference type="InterPro" id="IPR000445">
    <property type="entry name" value="HhH_motif"/>
</dbReference>
<dbReference type="PANTHER" id="PTHR10359">
    <property type="entry name" value="A/G-SPECIFIC ADENINE GLYCOSYLASE/ENDONUCLEASE III"/>
    <property type="match status" value="1"/>
</dbReference>
<evidence type="ECO:0000256" key="2">
    <source>
        <dbReference type="ARBA" id="ARBA00022485"/>
    </source>
</evidence>
<dbReference type="SMART" id="SM00478">
    <property type="entry name" value="ENDO3c"/>
    <property type="match status" value="1"/>
</dbReference>
<dbReference type="FunFam" id="1.10.340.30:FF:000001">
    <property type="entry name" value="Endonuclease III"/>
    <property type="match status" value="1"/>
</dbReference>
<evidence type="ECO:0000256" key="3">
    <source>
        <dbReference type="ARBA" id="ARBA00022723"/>
    </source>
</evidence>
<dbReference type="PIRSF" id="PIRSF001435">
    <property type="entry name" value="Nth"/>
    <property type="match status" value="1"/>
</dbReference>
<dbReference type="Gene3D" id="1.10.1670.10">
    <property type="entry name" value="Helix-hairpin-Helix base-excision DNA repair enzymes (C-terminal)"/>
    <property type="match status" value="1"/>
</dbReference>
<evidence type="ECO:0000256" key="7">
    <source>
        <dbReference type="ARBA" id="ARBA00023014"/>
    </source>
</evidence>
<proteinExistence type="inferred from homology"/>
<feature type="domain" description="HhH-GPD" evidence="14">
    <location>
        <begin position="62"/>
        <end position="209"/>
    </location>
</feature>
<dbReference type="SUPFAM" id="SSF48150">
    <property type="entry name" value="DNA-glycosylase"/>
    <property type="match status" value="1"/>
</dbReference>
<dbReference type="InterPro" id="IPR003651">
    <property type="entry name" value="Endonuclease3_FeS-loop_motif"/>
</dbReference>
<evidence type="ECO:0000256" key="4">
    <source>
        <dbReference type="ARBA" id="ARBA00022763"/>
    </source>
</evidence>
<keyword evidence="15" id="KW-0540">Nuclease</keyword>
<dbReference type="InterPro" id="IPR011257">
    <property type="entry name" value="DNA_glycosylase"/>
</dbReference>
<dbReference type="FunFam" id="1.10.1670.10:FF:000001">
    <property type="entry name" value="Endonuclease III"/>
    <property type="match status" value="1"/>
</dbReference>
<evidence type="ECO:0000313" key="15">
    <source>
        <dbReference type="EMBL" id="MDI6450838.1"/>
    </source>
</evidence>
<dbReference type="AlphaFoldDB" id="A0AAW6U6S5"/>
<dbReference type="RefSeq" id="WP_349246247.1">
    <property type="nucleotide sequence ID" value="NZ_JASCXX010000025.1"/>
</dbReference>
<name>A0AAW6U6S5_9BACT</name>
<comment type="cofactor">
    <cofactor evidence="12">
        <name>[4Fe-4S] cluster</name>
        <dbReference type="ChEBI" id="CHEBI:49883"/>
    </cofactor>
    <text evidence="12">Binds 1 [4Fe-4S] cluster.</text>
</comment>
<evidence type="ECO:0000256" key="10">
    <source>
        <dbReference type="ARBA" id="ARBA00023239"/>
    </source>
</evidence>
<reference evidence="15" key="1">
    <citation type="submission" date="2023-05" db="EMBL/GenBank/DDBJ databases">
        <title>Anaerotaeda fermentans gen. nov., sp. nov., a novel anaerobic planctomycete of the new family within the order Sedimentisphaerales isolated from Taman Peninsula, Russia.</title>
        <authorList>
            <person name="Khomyakova M.A."/>
            <person name="Merkel A.Y."/>
            <person name="Slobodkin A.I."/>
        </authorList>
    </citation>
    <scope>NUCLEOTIDE SEQUENCE</scope>
    <source>
        <strain evidence="15">M17dextr</strain>
    </source>
</reference>
<evidence type="ECO:0000256" key="1">
    <source>
        <dbReference type="ARBA" id="ARBA00008343"/>
    </source>
</evidence>
<dbReference type="Gene3D" id="1.10.340.30">
    <property type="entry name" value="Hypothetical protein, domain 2"/>
    <property type="match status" value="1"/>
</dbReference>
<keyword evidence="5 12" id="KW-0378">Hydrolase</keyword>
<evidence type="ECO:0000313" key="16">
    <source>
        <dbReference type="Proteomes" id="UP001431776"/>
    </source>
</evidence>
<evidence type="ECO:0000256" key="12">
    <source>
        <dbReference type="HAMAP-Rule" id="MF_00942"/>
    </source>
</evidence>
<dbReference type="GO" id="GO:0003677">
    <property type="term" value="F:DNA binding"/>
    <property type="evidence" value="ECO:0007669"/>
    <property type="project" value="UniProtKB-UniRule"/>
</dbReference>
<dbReference type="InterPro" id="IPR004036">
    <property type="entry name" value="Endonuclease-III-like_CS2"/>
</dbReference>
<organism evidence="15 16">
    <name type="scientific">Anaerobaca lacustris</name>
    <dbReference type="NCBI Taxonomy" id="3044600"/>
    <lineage>
        <taxon>Bacteria</taxon>
        <taxon>Pseudomonadati</taxon>
        <taxon>Planctomycetota</taxon>
        <taxon>Phycisphaerae</taxon>
        <taxon>Sedimentisphaerales</taxon>
        <taxon>Anaerobacaceae</taxon>
        <taxon>Anaerobaca</taxon>
    </lineage>
</organism>
<keyword evidence="6 12" id="KW-0408">Iron</keyword>
<dbReference type="PROSITE" id="PS01155">
    <property type="entry name" value="ENDONUCLEASE_III_2"/>
    <property type="match status" value="1"/>
</dbReference>
<evidence type="ECO:0000259" key="14">
    <source>
        <dbReference type="SMART" id="SM00478"/>
    </source>
</evidence>
<keyword evidence="8 12" id="KW-0238">DNA-binding</keyword>
<comment type="catalytic activity">
    <reaction evidence="12">
        <text>2'-deoxyribonucleotide-(2'-deoxyribose 5'-phosphate)-2'-deoxyribonucleotide-DNA = a 3'-end 2'-deoxyribonucleotide-(2,3-dehydro-2,3-deoxyribose 5'-phosphate)-DNA + a 5'-end 5'-phospho-2'-deoxyribonucleoside-DNA + H(+)</text>
        <dbReference type="Rhea" id="RHEA:66592"/>
        <dbReference type="Rhea" id="RHEA-COMP:13180"/>
        <dbReference type="Rhea" id="RHEA-COMP:16897"/>
        <dbReference type="Rhea" id="RHEA-COMP:17067"/>
        <dbReference type="ChEBI" id="CHEBI:15378"/>
        <dbReference type="ChEBI" id="CHEBI:136412"/>
        <dbReference type="ChEBI" id="CHEBI:157695"/>
        <dbReference type="ChEBI" id="CHEBI:167181"/>
        <dbReference type="EC" id="4.2.99.18"/>
    </reaction>
</comment>
<keyword evidence="11 12" id="KW-0326">Glycosidase</keyword>
<sequence>MAKRKAPEPTKTTSKTKARQFDKAAAKQRVKEIVPILRKTYPNAKVALNFTNPLELLIATILSAQCTDVRVNIVTQDLFKKYTSVSDWVDADVRQIEEDIRTTGFFRNKAQNIKGACTRLAAEHHGRVPQTMDELTALPGVGRKTANVVLGNAFGIPGIVCDTHVIRLSRRLALSDNSDPVKLEFDLADIVPKKDWTLFSHLLVFHGRNVCKARKPNCPECPIAACCPAANRPDRW</sequence>
<keyword evidence="7 12" id="KW-0411">Iron-sulfur</keyword>
<keyword evidence="16" id="KW-1185">Reference proteome</keyword>
<evidence type="ECO:0000256" key="13">
    <source>
        <dbReference type="SAM" id="MobiDB-lite"/>
    </source>
</evidence>
<evidence type="ECO:0000256" key="6">
    <source>
        <dbReference type="ARBA" id="ARBA00023004"/>
    </source>
</evidence>
<feature type="binding site" evidence="12">
    <location>
        <position position="218"/>
    </location>
    <ligand>
        <name>[4Fe-4S] cluster</name>
        <dbReference type="ChEBI" id="CHEBI:49883"/>
    </ligand>
</feature>
<comment type="function">
    <text evidence="12">DNA repair enzyme that has both DNA N-glycosylase activity and AP-lyase activity. The DNA N-glycosylase activity releases various damaged pyrimidines from DNA by cleaving the N-glycosidic bond, leaving an AP (apurinic/apyrimidinic) site. The AP-lyase activity cleaves the phosphodiester bond 3' to the AP site by a beta-elimination, leaving a 3'-terminal unsaturated sugar and a product with a terminal 5'-phosphate.</text>
</comment>
<accession>A0AAW6U6S5</accession>
<dbReference type="GO" id="GO:0046872">
    <property type="term" value="F:metal ion binding"/>
    <property type="evidence" value="ECO:0007669"/>
    <property type="project" value="UniProtKB-KW"/>
</dbReference>
<dbReference type="GO" id="GO:0019104">
    <property type="term" value="F:DNA N-glycosylase activity"/>
    <property type="evidence" value="ECO:0007669"/>
    <property type="project" value="UniProtKB-UniRule"/>
</dbReference>